<gene>
    <name evidence="1" type="ORF">GM173_15675</name>
</gene>
<comment type="caution">
    <text evidence="1">The sequence shown here is derived from an EMBL/GenBank/DDBJ whole genome shotgun (WGS) entry which is preliminary data.</text>
</comment>
<dbReference type="EMBL" id="WOFE01000015">
    <property type="protein sequence ID" value="MBM5573011.1"/>
    <property type="molecule type" value="Genomic_DNA"/>
</dbReference>
<evidence type="ECO:0000313" key="2">
    <source>
        <dbReference type="Proteomes" id="UP001195660"/>
    </source>
</evidence>
<proteinExistence type="predicted"/>
<accession>A0ABS2CFU6</accession>
<keyword evidence="2" id="KW-1185">Reference proteome</keyword>
<organism evidence="1 2">
    <name type="scientific">Deefgea chitinilytica</name>
    <dbReference type="NCBI Taxonomy" id="570276"/>
    <lineage>
        <taxon>Bacteria</taxon>
        <taxon>Pseudomonadati</taxon>
        <taxon>Pseudomonadota</taxon>
        <taxon>Betaproteobacteria</taxon>
        <taxon>Neisseriales</taxon>
        <taxon>Chitinibacteraceae</taxon>
        <taxon>Deefgea</taxon>
    </lineage>
</organism>
<evidence type="ECO:0000313" key="1">
    <source>
        <dbReference type="EMBL" id="MBM5573011.1"/>
    </source>
</evidence>
<reference evidence="1 2" key="1">
    <citation type="submission" date="2019-11" db="EMBL/GenBank/DDBJ databases">
        <title>Novel Deefgea species.</title>
        <authorList>
            <person name="Han J.-H."/>
        </authorList>
    </citation>
    <scope>NUCLEOTIDE SEQUENCE [LARGE SCALE GENOMIC DNA]</scope>
    <source>
        <strain evidence="1 2">LMG 24817</strain>
    </source>
</reference>
<protein>
    <submittedName>
        <fullName evidence="1">Uncharacterized protein</fullName>
    </submittedName>
</protein>
<sequence>MPKLIIDESMLERIAASFIGLPITMGPDGKMLAPGIFDLLDADPTVSSWMPNDDRTSKLVLAVEACRDVTFYSERLVDLKTRRRAMRGVTVPVCKLMDVTADLVSGLNDKLSRDARTQWPNADQKTYHGVAKRLKKTRLQGPVRWVRNKIAAHLDAEAFTAGTEYLKLDDVLGAFGDCVVLLTLSMNYPSSWFSWIRGLGTSPDGQQHIVETMFEYPLCIRWITDSDGHPIALSNAMLAEDPMHELQAQIVEAVNGYNELVRVTNTQLPFIAMNQRNAAAESVHKNSAAKNQLEKIKIF</sequence>
<name>A0ABS2CFU6_9NEIS</name>
<dbReference type="Proteomes" id="UP001195660">
    <property type="component" value="Unassembled WGS sequence"/>
</dbReference>